<dbReference type="Pfam" id="PF01420">
    <property type="entry name" value="Methylase_S"/>
    <property type="match status" value="1"/>
</dbReference>
<comment type="subunit">
    <text evidence="4">The methyltransferase is composed of M and S polypeptides.</text>
</comment>
<reference evidence="6 7" key="1">
    <citation type="journal article" date="2011" name="J. Bacteriol.">
        <title>Complete genome sequence of Mycoplasma haemofelis, a hemotropic mycoplasma.</title>
        <authorList>
            <person name="Barker E.N."/>
            <person name="Helps C.R."/>
            <person name="Peters I.R."/>
            <person name="Darby A.C."/>
            <person name="Radford A.D."/>
            <person name="Tasker S."/>
        </authorList>
    </citation>
    <scope>NUCLEOTIDE SEQUENCE [LARGE SCALE GENOMIC DNA]</scope>
    <source>
        <strain evidence="6 7">Langford 1</strain>
    </source>
</reference>
<dbReference type="InterPro" id="IPR044946">
    <property type="entry name" value="Restrct_endonuc_typeI_TRD_sf"/>
</dbReference>
<sequence length="204" mass="23491">MSSFSSLLEEVKDVKYLKLGEVCRIVLCGTVFGRRFYKDSGFPVLKTSDIWNGQIVTDDLSYCDPKNHPNANIIKRGDVVITNVGKVAINLTDQEFFFISTIFKLVPRKDVLIAKYLYHFLLENPEEVDRLIREGRLRKSDLKELAIPVPSSEIQARIVNSLDSNFSKTTRVHSEEITNDTSLQETVVLEHKSFWQRLKSFFGW</sequence>
<feature type="domain" description="Type I restriction modification DNA specificity" evidence="5">
    <location>
        <begin position="12"/>
        <end position="174"/>
    </location>
</feature>
<dbReference type="AlphaFoldDB" id="E8ZHT9"/>
<dbReference type="OrthoDB" id="396674at2"/>
<keyword evidence="7" id="KW-1185">Reference proteome</keyword>
<gene>
    <name evidence="6" type="primary">hsdS</name>
    <name evidence="6" type="ordered locus">HF1_07020</name>
</gene>
<name>E8ZHT9_MYCHL</name>
<evidence type="ECO:0000256" key="2">
    <source>
        <dbReference type="ARBA" id="ARBA00022747"/>
    </source>
</evidence>
<evidence type="ECO:0000313" key="6">
    <source>
        <dbReference type="EMBL" id="CBY92710.1"/>
    </source>
</evidence>
<dbReference type="PANTHER" id="PTHR43140">
    <property type="entry name" value="TYPE-1 RESTRICTION ENZYME ECOKI SPECIFICITY PROTEIN"/>
    <property type="match status" value="1"/>
</dbReference>
<comment type="similarity">
    <text evidence="1">Belongs to the type-I restriction system S methylase family.</text>
</comment>
<dbReference type="HOGENOM" id="CLU_021095_5_0_14"/>
<dbReference type="SUPFAM" id="SSF116734">
    <property type="entry name" value="DNA methylase specificity domain"/>
    <property type="match status" value="1"/>
</dbReference>
<accession>E8ZHT9</accession>
<dbReference type="GO" id="GO:0009307">
    <property type="term" value="P:DNA restriction-modification system"/>
    <property type="evidence" value="ECO:0007669"/>
    <property type="project" value="UniProtKB-KW"/>
</dbReference>
<dbReference type="EMBL" id="FR773153">
    <property type="protein sequence ID" value="CBY92710.1"/>
    <property type="molecule type" value="Genomic_DNA"/>
</dbReference>
<evidence type="ECO:0000256" key="1">
    <source>
        <dbReference type="ARBA" id="ARBA00010923"/>
    </source>
</evidence>
<evidence type="ECO:0000313" key="7">
    <source>
        <dbReference type="Proteomes" id="UP000008637"/>
    </source>
</evidence>
<keyword evidence="2" id="KW-0680">Restriction system</keyword>
<dbReference type="KEGG" id="mha:HF1_07020"/>
<dbReference type="REBASE" id="31968">
    <property type="entry name" value="S6.Mha1ORF7100P"/>
</dbReference>
<proteinExistence type="inferred from homology"/>
<evidence type="ECO:0000259" key="5">
    <source>
        <dbReference type="Pfam" id="PF01420"/>
    </source>
</evidence>
<dbReference type="Proteomes" id="UP000008637">
    <property type="component" value="Chromosome"/>
</dbReference>
<dbReference type="InterPro" id="IPR000055">
    <property type="entry name" value="Restrct_endonuc_typeI_TRD"/>
</dbReference>
<protein>
    <submittedName>
        <fullName evidence="6">Type I restriction-modification system, S subunit</fullName>
    </submittedName>
</protein>
<organism evidence="6 7">
    <name type="scientific">Mycoplasma haemofelis (strain Langford 1)</name>
    <name type="common">Haemobartonella felis</name>
    <dbReference type="NCBI Taxonomy" id="941640"/>
    <lineage>
        <taxon>Bacteria</taxon>
        <taxon>Bacillati</taxon>
        <taxon>Mycoplasmatota</taxon>
        <taxon>Mollicutes</taxon>
        <taxon>Mycoplasmataceae</taxon>
        <taxon>Mycoplasma</taxon>
    </lineage>
</organism>
<dbReference type="GO" id="GO:0003677">
    <property type="term" value="F:DNA binding"/>
    <property type="evidence" value="ECO:0007669"/>
    <property type="project" value="UniProtKB-KW"/>
</dbReference>
<evidence type="ECO:0000256" key="4">
    <source>
        <dbReference type="ARBA" id="ARBA00038652"/>
    </source>
</evidence>
<dbReference type="Gene3D" id="3.90.220.20">
    <property type="entry name" value="DNA methylase specificity domains"/>
    <property type="match status" value="1"/>
</dbReference>
<evidence type="ECO:0000256" key="3">
    <source>
        <dbReference type="ARBA" id="ARBA00023125"/>
    </source>
</evidence>
<dbReference type="PANTHER" id="PTHR43140:SF1">
    <property type="entry name" value="TYPE I RESTRICTION ENZYME ECOKI SPECIFICITY SUBUNIT"/>
    <property type="match status" value="1"/>
</dbReference>
<dbReference type="InterPro" id="IPR051212">
    <property type="entry name" value="Type-I_RE_S_subunit"/>
</dbReference>
<keyword evidence="3" id="KW-0238">DNA-binding</keyword>